<evidence type="ECO:0000313" key="1">
    <source>
        <dbReference type="EMBL" id="QOX64262.1"/>
    </source>
</evidence>
<name>A0ACD1ACQ7_9FIRM</name>
<reference evidence="1" key="1">
    <citation type="submission" date="2019-08" db="EMBL/GenBank/DDBJ databases">
        <title>Genome sequence of Clostridiales bacterium MT110.</title>
        <authorList>
            <person name="Cao J."/>
        </authorList>
    </citation>
    <scope>NUCLEOTIDE SEQUENCE</scope>
    <source>
        <strain evidence="1">MT110</strain>
    </source>
</reference>
<dbReference type="Proteomes" id="UP000594014">
    <property type="component" value="Chromosome"/>
</dbReference>
<sequence>MLLQKNKKAKIEKKGREMNNYATTKRCKQGEINLARFELHVNVYSERKKYPLQEPLYFNYTQTYPQYQQAGGVVYKTLKNCSF</sequence>
<gene>
    <name evidence="1" type="ORF">FRZ06_13385</name>
</gene>
<accession>A0ACD1ACQ7</accession>
<proteinExistence type="predicted"/>
<protein>
    <submittedName>
        <fullName evidence="1">Uncharacterized protein</fullName>
    </submittedName>
</protein>
<organism evidence="1 2">
    <name type="scientific">Anoxybacterium hadale</name>
    <dbReference type="NCBI Taxonomy" id="3408580"/>
    <lineage>
        <taxon>Bacteria</taxon>
        <taxon>Bacillati</taxon>
        <taxon>Bacillota</taxon>
        <taxon>Clostridia</taxon>
        <taxon>Peptostreptococcales</taxon>
        <taxon>Anaerovoracaceae</taxon>
        <taxon>Anoxybacterium</taxon>
    </lineage>
</organism>
<dbReference type="EMBL" id="CP042469">
    <property type="protein sequence ID" value="QOX64262.1"/>
    <property type="molecule type" value="Genomic_DNA"/>
</dbReference>
<evidence type="ECO:0000313" key="2">
    <source>
        <dbReference type="Proteomes" id="UP000594014"/>
    </source>
</evidence>
<keyword evidence="2" id="KW-1185">Reference proteome</keyword>